<gene>
    <name evidence="1" type="ORF">Pma05_19770</name>
</gene>
<dbReference type="Proteomes" id="UP000621500">
    <property type="component" value="Unassembled WGS sequence"/>
</dbReference>
<proteinExistence type="predicted"/>
<protein>
    <submittedName>
        <fullName evidence="1">Uncharacterized protein</fullName>
    </submittedName>
</protein>
<evidence type="ECO:0000313" key="2">
    <source>
        <dbReference type="Proteomes" id="UP000621500"/>
    </source>
</evidence>
<dbReference type="EMBL" id="BONX01000010">
    <property type="protein sequence ID" value="GIG95404.1"/>
    <property type="molecule type" value="Genomic_DNA"/>
</dbReference>
<keyword evidence="2" id="KW-1185">Reference proteome</keyword>
<accession>A0ABQ4ELB3</accession>
<name>A0ABQ4ELB3_9ACTN</name>
<sequence length="63" mass="6738">MIRMSAVRGYNPSHMPALKGIPNLVYNPKFTRYLGRTNKQTSRLGLARGAGCASIIAGKSSSA</sequence>
<reference evidence="1 2" key="1">
    <citation type="submission" date="2021-01" db="EMBL/GenBank/DDBJ databases">
        <title>Whole genome shotgun sequence of Plantactinospora mayteni NBRC 109088.</title>
        <authorList>
            <person name="Komaki H."/>
            <person name="Tamura T."/>
        </authorList>
    </citation>
    <scope>NUCLEOTIDE SEQUENCE [LARGE SCALE GENOMIC DNA]</scope>
    <source>
        <strain evidence="1 2">NBRC 109088</strain>
    </source>
</reference>
<comment type="caution">
    <text evidence="1">The sequence shown here is derived from an EMBL/GenBank/DDBJ whole genome shotgun (WGS) entry which is preliminary data.</text>
</comment>
<organism evidence="1 2">
    <name type="scientific">Plantactinospora mayteni</name>
    <dbReference type="NCBI Taxonomy" id="566021"/>
    <lineage>
        <taxon>Bacteria</taxon>
        <taxon>Bacillati</taxon>
        <taxon>Actinomycetota</taxon>
        <taxon>Actinomycetes</taxon>
        <taxon>Micromonosporales</taxon>
        <taxon>Micromonosporaceae</taxon>
        <taxon>Plantactinospora</taxon>
    </lineage>
</organism>
<evidence type="ECO:0000313" key="1">
    <source>
        <dbReference type="EMBL" id="GIG95404.1"/>
    </source>
</evidence>